<dbReference type="InterPro" id="IPR026021">
    <property type="entry name" value="YdjA-like"/>
</dbReference>
<feature type="binding site" description="in other chain" evidence="8">
    <location>
        <begin position="144"/>
        <end position="146"/>
    </location>
    <ligand>
        <name>FMN</name>
        <dbReference type="ChEBI" id="CHEBI:58210"/>
        <note>ligand shared between dimeric partners</note>
    </ligand>
</feature>
<dbReference type="CDD" id="cd02135">
    <property type="entry name" value="YdjA-like"/>
    <property type="match status" value="1"/>
</dbReference>
<dbReference type="InterPro" id="IPR000415">
    <property type="entry name" value="Nitroreductase-like"/>
</dbReference>
<dbReference type="Pfam" id="PF00881">
    <property type="entry name" value="Nitroreductase"/>
    <property type="match status" value="1"/>
</dbReference>
<evidence type="ECO:0000313" key="10">
    <source>
        <dbReference type="EMBL" id="TDU81058.1"/>
    </source>
</evidence>
<evidence type="ECO:0000256" key="8">
    <source>
        <dbReference type="PIRSR" id="PIRSR000232-1"/>
    </source>
</evidence>
<dbReference type="PANTHER" id="PTHR43821">
    <property type="entry name" value="NAD(P)H NITROREDUCTASE YDJA-RELATED"/>
    <property type="match status" value="1"/>
</dbReference>
<feature type="domain" description="Nitroreductase" evidence="9">
    <location>
        <begin position="13"/>
        <end position="175"/>
    </location>
</feature>
<evidence type="ECO:0000256" key="3">
    <source>
        <dbReference type="ARBA" id="ARBA00022643"/>
    </source>
</evidence>
<accession>A0A4R7SS99</accession>
<dbReference type="RefSeq" id="WP_133793041.1">
    <property type="nucleotide sequence ID" value="NZ_SOCA01000001.1"/>
</dbReference>
<comment type="cofactor">
    <cofactor evidence="8">
        <name>FMN</name>
        <dbReference type="ChEBI" id="CHEBI:58210"/>
    </cofactor>
    <text evidence="8">Binds 1 FMN per subunit.</text>
</comment>
<evidence type="ECO:0000313" key="11">
    <source>
        <dbReference type="Proteomes" id="UP000295662"/>
    </source>
</evidence>
<comment type="similarity">
    <text evidence="1 7">Belongs to the nitroreductase family.</text>
</comment>
<evidence type="ECO:0000256" key="2">
    <source>
        <dbReference type="ARBA" id="ARBA00022630"/>
    </source>
</evidence>
<feature type="binding site" evidence="8">
    <location>
        <position position="48"/>
    </location>
    <ligand>
        <name>FMN</name>
        <dbReference type="ChEBI" id="CHEBI:58210"/>
        <note>ligand shared between dimeric partners</note>
    </ligand>
</feature>
<keyword evidence="6 7" id="KW-0520">NAD</keyword>
<evidence type="ECO:0000256" key="1">
    <source>
        <dbReference type="ARBA" id="ARBA00007118"/>
    </source>
</evidence>
<dbReference type="SUPFAM" id="SSF55469">
    <property type="entry name" value="FMN-dependent nitroreductase-like"/>
    <property type="match status" value="1"/>
</dbReference>
<dbReference type="Proteomes" id="UP000295662">
    <property type="component" value="Unassembled WGS sequence"/>
</dbReference>
<evidence type="ECO:0000256" key="4">
    <source>
        <dbReference type="ARBA" id="ARBA00022857"/>
    </source>
</evidence>
<keyword evidence="4 7" id="KW-0521">NADP</keyword>
<reference evidence="10 11" key="1">
    <citation type="submission" date="2019-03" db="EMBL/GenBank/DDBJ databases">
        <title>Genomic Encyclopedia of Archaeal and Bacterial Type Strains, Phase II (KMG-II): from individual species to whole genera.</title>
        <authorList>
            <person name="Goeker M."/>
        </authorList>
    </citation>
    <scope>NUCLEOTIDE SEQUENCE [LARGE SCALE GENOMIC DNA]</scope>
    <source>
        <strain evidence="10 11">ATCC 25309</strain>
    </source>
</reference>
<dbReference type="Gene3D" id="3.40.109.10">
    <property type="entry name" value="NADH Oxidase"/>
    <property type="match status" value="1"/>
</dbReference>
<keyword evidence="2 7" id="KW-0285">Flavoprotein</keyword>
<evidence type="ECO:0000256" key="5">
    <source>
        <dbReference type="ARBA" id="ARBA00023002"/>
    </source>
</evidence>
<evidence type="ECO:0000259" key="9">
    <source>
        <dbReference type="Pfam" id="PF00881"/>
    </source>
</evidence>
<dbReference type="OrthoDB" id="9804207at2"/>
<comment type="caution">
    <text evidence="10">The sequence shown here is derived from an EMBL/GenBank/DDBJ whole genome shotgun (WGS) entry which is preliminary data.</text>
</comment>
<keyword evidence="5 7" id="KW-0560">Oxidoreductase</keyword>
<organism evidence="10 11">
    <name type="scientific">Prosthecobacter fusiformis</name>
    <dbReference type="NCBI Taxonomy" id="48464"/>
    <lineage>
        <taxon>Bacteria</taxon>
        <taxon>Pseudomonadati</taxon>
        <taxon>Verrucomicrobiota</taxon>
        <taxon>Verrucomicrobiia</taxon>
        <taxon>Verrucomicrobiales</taxon>
        <taxon>Verrucomicrobiaceae</taxon>
        <taxon>Prosthecobacter</taxon>
    </lineage>
</organism>
<dbReference type="PIRSF" id="PIRSF000232">
    <property type="entry name" value="YdjA"/>
    <property type="match status" value="1"/>
</dbReference>
<protein>
    <recommendedName>
        <fullName evidence="7">Putative NAD(P)H nitroreductase</fullName>
        <ecNumber evidence="7">1.-.-.-</ecNumber>
    </recommendedName>
</protein>
<dbReference type="EC" id="1.-.-.-" evidence="7"/>
<dbReference type="AlphaFoldDB" id="A0A4R7SS99"/>
<dbReference type="InterPro" id="IPR029479">
    <property type="entry name" value="Nitroreductase"/>
</dbReference>
<evidence type="ECO:0000256" key="6">
    <source>
        <dbReference type="ARBA" id="ARBA00023027"/>
    </source>
</evidence>
<dbReference type="PANTHER" id="PTHR43821:SF1">
    <property type="entry name" value="NAD(P)H NITROREDUCTASE YDJA-RELATED"/>
    <property type="match status" value="1"/>
</dbReference>
<keyword evidence="11" id="KW-1185">Reference proteome</keyword>
<proteinExistence type="inferred from homology"/>
<evidence type="ECO:0000256" key="7">
    <source>
        <dbReference type="PIRNR" id="PIRNR000232"/>
    </source>
</evidence>
<dbReference type="GO" id="GO:0016491">
    <property type="term" value="F:oxidoreductase activity"/>
    <property type="evidence" value="ECO:0007669"/>
    <property type="project" value="UniProtKB-UniRule"/>
</dbReference>
<feature type="binding site" description="in other chain" evidence="8">
    <location>
        <begin position="16"/>
        <end position="18"/>
    </location>
    <ligand>
        <name>FMN</name>
        <dbReference type="ChEBI" id="CHEBI:58210"/>
        <note>ligand shared between dimeric partners</note>
    </ligand>
</feature>
<name>A0A4R7SS99_9BACT</name>
<dbReference type="EMBL" id="SOCA01000001">
    <property type="protein sequence ID" value="TDU81058.1"/>
    <property type="molecule type" value="Genomic_DNA"/>
</dbReference>
<gene>
    <name evidence="10" type="ORF">EI77_00360</name>
</gene>
<keyword evidence="3 7" id="KW-0288">FMN</keyword>
<sequence>MSLPSLTDTSTLIRHRRSIKPVDMDAARTVEPELVTELIENATWAPNHGMTEPWKFHVYSGAARQGLAEGLSSIYQRTTPAADFREDKFKKMGENPLLAPVIIACVMERSGGGKIPEMEEIEAVSCAMQNMMLSATAAGLGSFWSSPPVLETTDFQNWLGIRSEDRCMGLLYLGWPKPGLVWPRSMRQPVSSKITWHHD</sequence>
<dbReference type="InterPro" id="IPR052530">
    <property type="entry name" value="NAD(P)H_nitroreductase"/>
</dbReference>